<evidence type="ECO:0000313" key="2">
    <source>
        <dbReference type="EMBL" id="KAK9843420.1"/>
    </source>
</evidence>
<gene>
    <name evidence="2" type="ORF">WJX81_001473</name>
</gene>
<evidence type="ECO:0000313" key="3">
    <source>
        <dbReference type="Proteomes" id="UP001445335"/>
    </source>
</evidence>
<keyword evidence="3" id="KW-1185">Reference proteome</keyword>
<feature type="compositionally biased region" description="Low complexity" evidence="1">
    <location>
        <begin position="43"/>
        <end position="99"/>
    </location>
</feature>
<reference evidence="2 3" key="1">
    <citation type="journal article" date="2024" name="Nat. Commun.">
        <title>Phylogenomics reveals the evolutionary origins of lichenization in chlorophyte algae.</title>
        <authorList>
            <person name="Puginier C."/>
            <person name="Libourel C."/>
            <person name="Otte J."/>
            <person name="Skaloud P."/>
            <person name="Haon M."/>
            <person name="Grisel S."/>
            <person name="Petersen M."/>
            <person name="Berrin J.G."/>
            <person name="Delaux P.M."/>
            <person name="Dal Grande F."/>
            <person name="Keller J."/>
        </authorList>
    </citation>
    <scope>NUCLEOTIDE SEQUENCE [LARGE SCALE GENOMIC DNA]</scope>
    <source>
        <strain evidence="2 3">SAG 245.80</strain>
    </source>
</reference>
<sequence length="505" mass="52701">MEAKWFGNEAANGLEDSDASASSGVHDSASSMSPVHSRKRRAAAAAANGNARRASGSLSGSDPYSSKASSSAGRHSAHNGHSGEARANAGEAAAPAMPRVPELEQAGFSGRGEEDGGAANGGGGGGLLGTWANRQTRFDDKPRAKPSKPSLPAHIPGTPQEAERPPATLALANPSNGKRGRGRTEGKAGGSGGAANGAAERMGECEVAPEGPGGVMAESGEGDEDEAAVRQAAWRWRFNRRWVQEQARQLDPEYGLQAGDEDGWDEALGYLDACGPGWHLQIARTTSEEFNLSSSSLVSTGSGLSTVLLGDSARNERPLAGRSERPPGELGEATKGIVQVARKAADLYQQQQAIEQLVTQRWDSASNGGWPVQQLPAVQIDKFGRFPFVLAKAGDRLGAKKLLVRGRNGATEAQLVNGILKEVLGACAKQRLPPADVSVLGSGTMEWCRERDRLINVMAGKVVPGGDRSIQSRADVARLAAALTRASLPMQHRVVTADALPNVIA</sequence>
<dbReference type="Proteomes" id="UP001445335">
    <property type="component" value="Unassembled WGS sequence"/>
</dbReference>
<feature type="compositionally biased region" description="Low complexity" evidence="1">
    <location>
        <begin position="19"/>
        <end position="33"/>
    </location>
</feature>
<feature type="region of interest" description="Disordered" evidence="1">
    <location>
        <begin position="1"/>
        <end position="200"/>
    </location>
</feature>
<organism evidence="2 3">
    <name type="scientific">Elliptochloris bilobata</name>
    <dbReference type="NCBI Taxonomy" id="381761"/>
    <lineage>
        <taxon>Eukaryota</taxon>
        <taxon>Viridiplantae</taxon>
        <taxon>Chlorophyta</taxon>
        <taxon>core chlorophytes</taxon>
        <taxon>Trebouxiophyceae</taxon>
        <taxon>Trebouxiophyceae incertae sedis</taxon>
        <taxon>Elliptochloris clade</taxon>
        <taxon>Elliptochloris</taxon>
    </lineage>
</organism>
<feature type="compositionally biased region" description="Gly residues" evidence="1">
    <location>
        <begin position="118"/>
        <end position="128"/>
    </location>
</feature>
<name>A0AAW1SAF2_9CHLO</name>
<dbReference type="AlphaFoldDB" id="A0AAW1SAF2"/>
<evidence type="ECO:0000256" key="1">
    <source>
        <dbReference type="SAM" id="MobiDB-lite"/>
    </source>
</evidence>
<dbReference type="EMBL" id="JALJOU010000006">
    <property type="protein sequence ID" value="KAK9843420.1"/>
    <property type="molecule type" value="Genomic_DNA"/>
</dbReference>
<comment type="caution">
    <text evidence="2">The sequence shown here is derived from an EMBL/GenBank/DDBJ whole genome shotgun (WGS) entry which is preliminary data.</text>
</comment>
<proteinExistence type="predicted"/>
<protein>
    <submittedName>
        <fullName evidence="2">Uncharacterized protein</fullName>
    </submittedName>
</protein>
<accession>A0AAW1SAF2</accession>